<dbReference type="RefSeq" id="WP_165180448.1">
    <property type="nucleotide sequence ID" value="NZ_JAAKZI010000002.1"/>
</dbReference>
<feature type="region of interest" description="Disordered" evidence="1">
    <location>
        <begin position="1"/>
        <end position="41"/>
    </location>
</feature>
<evidence type="ECO:0008006" key="4">
    <source>
        <dbReference type="Google" id="ProtNLM"/>
    </source>
</evidence>
<dbReference type="InterPro" id="IPR011050">
    <property type="entry name" value="Pectin_lyase_fold/virulence"/>
</dbReference>
<dbReference type="Gene3D" id="2.160.20.10">
    <property type="entry name" value="Single-stranded right-handed beta-helix, Pectin lyase-like"/>
    <property type="match status" value="1"/>
</dbReference>
<proteinExistence type="predicted"/>
<accession>A0ABX0D663</accession>
<feature type="compositionally biased region" description="Basic and acidic residues" evidence="1">
    <location>
        <begin position="29"/>
        <end position="38"/>
    </location>
</feature>
<gene>
    <name evidence="2" type="ORF">G6N77_02720</name>
</gene>
<name>A0ABX0D663_9MICC</name>
<keyword evidence="3" id="KW-1185">Reference proteome</keyword>
<dbReference type="InterPro" id="IPR012334">
    <property type="entry name" value="Pectin_lyas_fold"/>
</dbReference>
<feature type="compositionally biased region" description="Low complexity" evidence="1">
    <location>
        <begin position="1"/>
        <end position="28"/>
    </location>
</feature>
<dbReference type="Proteomes" id="UP000479226">
    <property type="component" value="Unassembled WGS sequence"/>
</dbReference>
<organism evidence="2 3">
    <name type="scientific">Arthrobacter silviterrae</name>
    <dbReference type="NCBI Taxonomy" id="2026658"/>
    <lineage>
        <taxon>Bacteria</taxon>
        <taxon>Bacillati</taxon>
        <taxon>Actinomycetota</taxon>
        <taxon>Actinomycetes</taxon>
        <taxon>Micrococcales</taxon>
        <taxon>Micrococcaceae</taxon>
        <taxon>Arthrobacter</taxon>
    </lineage>
</organism>
<dbReference type="SUPFAM" id="SSF51126">
    <property type="entry name" value="Pectin lyase-like"/>
    <property type="match status" value="1"/>
</dbReference>
<evidence type="ECO:0000313" key="3">
    <source>
        <dbReference type="Proteomes" id="UP000479226"/>
    </source>
</evidence>
<sequence length="113" mass="11231">MGHEQSGTAPGANTSASSNANTSGSLSSDNRHGNDNGHRTIPVKTAAQLELALSIVTPGETIQLAKGTYVGNFSTTRAGTAEKPIRLVGTADSILINSGTSGAAPACPAPTEG</sequence>
<dbReference type="EMBL" id="JAAKZI010000002">
    <property type="protein sequence ID" value="NGN82379.1"/>
    <property type="molecule type" value="Genomic_DNA"/>
</dbReference>
<reference evidence="2 3" key="1">
    <citation type="submission" date="2020-02" db="EMBL/GenBank/DDBJ databases">
        <title>Genome sequence of the type strain DSM 27180 of Arthrobacter silviterrae.</title>
        <authorList>
            <person name="Gao J."/>
            <person name="Sun J."/>
        </authorList>
    </citation>
    <scope>NUCLEOTIDE SEQUENCE [LARGE SCALE GENOMIC DNA]</scope>
    <source>
        <strain evidence="2 3">DSM 27180</strain>
    </source>
</reference>
<protein>
    <recommendedName>
        <fullName evidence="4">DUF1565 domain-containing protein</fullName>
    </recommendedName>
</protein>
<comment type="caution">
    <text evidence="2">The sequence shown here is derived from an EMBL/GenBank/DDBJ whole genome shotgun (WGS) entry which is preliminary data.</text>
</comment>
<evidence type="ECO:0000313" key="2">
    <source>
        <dbReference type="EMBL" id="NGN82379.1"/>
    </source>
</evidence>
<evidence type="ECO:0000256" key="1">
    <source>
        <dbReference type="SAM" id="MobiDB-lite"/>
    </source>
</evidence>